<evidence type="ECO:0000313" key="5">
    <source>
        <dbReference type="Proteomes" id="UP000274907"/>
    </source>
</evidence>
<comment type="caution">
    <text evidence="4">The sequence shown here is derived from an EMBL/GenBank/DDBJ whole genome shotgun (WGS) entry which is preliminary data.</text>
</comment>
<sequence length="468" mass="50935">MSLTTSHVVPAPREQVWDWHTRQGALARLTPPFLPFTPISQAEKLSDGTTILGMPAGLKWVSRHDLSNYRRGHRFTDVCINAPIKVLANWRHVHEFADHPGGTLITDTITTRLPGSALTPYFAYRQQQLINDIAFLGRIAHLQPAEPLTVAVTGSRGLVGRALTAQLSTAGHKVIQLVRKNPKEGQRLWEPWHPAEDLLEGVDVLVHLAGEPIYGRFNDSHKQAVRDSRIAPTERLARLVADSESVTTMVSASAVGIYGPDRGDEVLTENSERGEGFLADVVSAWEAATDPAREAGKRVLLVRFGTVLSGRSGMLPVLKALFSTGLGGNFGDGNFWFPWVSLDDATDIVTRGVLDPAWSGPVNAVSPAESLNRDFTAALSKEVRRPAFIPIPSIGPALILGREGAQELALANQRVSPQLLLDAAHTFRHPALDRALAHELGGEELYDRAPELEAADTEEEPGQLGWDG</sequence>
<dbReference type="AlphaFoldDB" id="A0A3S0C1B2"/>
<dbReference type="NCBIfam" id="TIGR01777">
    <property type="entry name" value="yfcH"/>
    <property type="match status" value="1"/>
</dbReference>
<gene>
    <name evidence="4" type="ORF">EAH68_07830</name>
</gene>
<dbReference type="InterPro" id="IPR010099">
    <property type="entry name" value="SDR39U1"/>
</dbReference>
<dbReference type="InterPro" id="IPR023393">
    <property type="entry name" value="START-like_dom_sf"/>
</dbReference>
<organism evidence="4 5">
    <name type="scientific">Corynebacterium hylobatis</name>
    <dbReference type="NCBI Taxonomy" id="1859290"/>
    <lineage>
        <taxon>Bacteria</taxon>
        <taxon>Bacillati</taxon>
        <taxon>Actinomycetota</taxon>
        <taxon>Actinomycetes</taxon>
        <taxon>Mycobacteriales</taxon>
        <taxon>Corynebacteriaceae</taxon>
        <taxon>Corynebacterium</taxon>
    </lineage>
</organism>
<keyword evidence="5" id="KW-1185">Reference proteome</keyword>
<dbReference type="SUPFAM" id="SSF51735">
    <property type="entry name" value="NAD(P)-binding Rossmann-fold domains"/>
    <property type="match status" value="1"/>
</dbReference>
<protein>
    <submittedName>
        <fullName evidence="4">TIGR01777 family protein</fullName>
    </submittedName>
</protein>
<dbReference type="Gene3D" id="3.30.530.20">
    <property type="match status" value="1"/>
</dbReference>
<evidence type="ECO:0000313" key="4">
    <source>
        <dbReference type="EMBL" id="RSZ63554.1"/>
    </source>
</evidence>
<dbReference type="EMBL" id="RXHJ01000007">
    <property type="protein sequence ID" value="RSZ63554.1"/>
    <property type="molecule type" value="Genomic_DNA"/>
</dbReference>
<dbReference type="RefSeq" id="WP_126120756.1">
    <property type="nucleotide sequence ID" value="NZ_RXHJ01000007.1"/>
</dbReference>
<dbReference type="SUPFAM" id="SSF55961">
    <property type="entry name" value="Bet v1-like"/>
    <property type="match status" value="1"/>
</dbReference>
<dbReference type="InterPro" id="IPR036291">
    <property type="entry name" value="NAD(P)-bd_dom_sf"/>
</dbReference>
<dbReference type="Pfam" id="PF08338">
    <property type="entry name" value="DUF1731"/>
    <property type="match status" value="1"/>
</dbReference>
<dbReference type="Pfam" id="PF01370">
    <property type="entry name" value="Epimerase"/>
    <property type="match status" value="1"/>
</dbReference>
<dbReference type="InterPro" id="IPR013549">
    <property type="entry name" value="DUF1731"/>
</dbReference>
<dbReference type="PANTHER" id="PTHR11092">
    <property type="entry name" value="SUGAR NUCLEOTIDE EPIMERASE RELATED"/>
    <property type="match status" value="1"/>
</dbReference>
<feature type="domain" description="DUF1731" evidence="3">
    <location>
        <begin position="391"/>
        <end position="438"/>
    </location>
</feature>
<dbReference type="Gene3D" id="3.40.50.720">
    <property type="entry name" value="NAD(P)-binding Rossmann-like Domain"/>
    <property type="match status" value="1"/>
</dbReference>
<dbReference type="Proteomes" id="UP000274907">
    <property type="component" value="Unassembled WGS sequence"/>
</dbReference>
<dbReference type="CDD" id="cd07820">
    <property type="entry name" value="SRPBCC_3"/>
    <property type="match status" value="1"/>
</dbReference>
<evidence type="ECO:0000259" key="2">
    <source>
        <dbReference type="Pfam" id="PF01370"/>
    </source>
</evidence>
<evidence type="ECO:0000256" key="1">
    <source>
        <dbReference type="ARBA" id="ARBA00009353"/>
    </source>
</evidence>
<reference evidence="4 5" key="1">
    <citation type="submission" date="2018-12" db="EMBL/GenBank/DDBJ databases">
        <title>YIM 101343 draft genome.</title>
        <authorList>
            <person name="Chen X."/>
        </authorList>
    </citation>
    <scope>NUCLEOTIDE SEQUENCE [LARGE SCALE GENOMIC DNA]</scope>
    <source>
        <strain evidence="4 5">YIM 101343</strain>
    </source>
</reference>
<proteinExistence type="inferred from homology"/>
<comment type="similarity">
    <text evidence="1">Belongs to the NAD(P)-dependent epimerase/dehydratase family. SDR39U1 subfamily.</text>
</comment>
<dbReference type="OrthoDB" id="9801773at2"/>
<accession>A0A3S0C1B2</accession>
<dbReference type="InterPro" id="IPR001509">
    <property type="entry name" value="Epimerase_deHydtase"/>
</dbReference>
<name>A0A3S0C1B2_9CORY</name>
<dbReference type="PANTHER" id="PTHR11092:SF0">
    <property type="entry name" value="EPIMERASE FAMILY PROTEIN SDR39U1"/>
    <property type="match status" value="1"/>
</dbReference>
<evidence type="ECO:0000259" key="3">
    <source>
        <dbReference type="Pfam" id="PF08338"/>
    </source>
</evidence>
<feature type="domain" description="NAD-dependent epimerase/dehydratase" evidence="2">
    <location>
        <begin position="150"/>
        <end position="350"/>
    </location>
</feature>